<comment type="caution">
    <text evidence="1">The sequence shown here is derived from an EMBL/GenBank/DDBJ whole genome shotgun (WGS) entry which is preliminary data.</text>
</comment>
<gene>
    <name evidence="1" type="ORF">LOK49_LG07G00516</name>
</gene>
<feature type="non-terminal residue" evidence="1">
    <location>
        <position position="64"/>
    </location>
</feature>
<protein>
    <submittedName>
        <fullName evidence="1">Uncharacterized protein</fullName>
    </submittedName>
</protein>
<evidence type="ECO:0000313" key="2">
    <source>
        <dbReference type="Proteomes" id="UP001060215"/>
    </source>
</evidence>
<organism evidence="1 2">
    <name type="scientific">Camellia lanceoleosa</name>
    <dbReference type="NCBI Taxonomy" id="1840588"/>
    <lineage>
        <taxon>Eukaryota</taxon>
        <taxon>Viridiplantae</taxon>
        <taxon>Streptophyta</taxon>
        <taxon>Embryophyta</taxon>
        <taxon>Tracheophyta</taxon>
        <taxon>Spermatophyta</taxon>
        <taxon>Magnoliopsida</taxon>
        <taxon>eudicotyledons</taxon>
        <taxon>Gunneridae</taxon>
        <taxon>Pentapetalae</taxon>
        <taxon>asterids</taxon>
        <taxon>Ericales</taxon>
        <taxon>Theaceae</taxon>
        <taxon>Camellia</taxon>
    </lineage>
</organism>
<accession>A0ACC0H647</accession>
<proteinExistence type="predicted"/>
<evidence type="ECO:0000313" key="1">
    <source>
        <dbReference type="EMBL" id="KAI8008085.1"/>
    </source>
</evidence>
<keyword evidence="2" id="KW-1185">Reference proteome</keyword>
<feature type="non-terminal residue" evidence="1">
    <location>
        <position position="1"/>
    </location>
</feature>
<name>A0ACC0H647_9ERIC</name>
<reference evidence="1 2" key="1">
    <citation type="journal article" date="2022" name="Plant J.">
        <title>Chromosome-level genome of Camellia lanceoleosa provides a valuable resource for understanding genome evolution and self-incompatibility.</title>
        <authorList>
            <person name="Gong W."/>
            <person name="Xiao S."/>
            <person name="Wang L."/>
            <person name="Liao Z."/>
            <person name="Chang Y."/>
            <person name="Mo W."/>
            <person name="Hu G."/>
            <person name="Li W."/>
            <person name="Zhao G."/>
            <person name="Zhu H."/>
            <person name="Hu X."/>
            <person name="Ji K."/>
            <person name="Xiang X."/>
            <person name="Song Q."/>
            <person name="Yuan D."/>
            <person name="Jin S."/>
            <person name="Zhang L."/>
        </authorList>
    </citation>
    <scope>NUCLEOTIDE SEQUENCE [LARGE SCALE GENOMIC DNA]</scope>
    <source>
        <strain evidence="1">SQ_2022a</strain>
    </source>
</reference>
<dbReference type="EMBL" id="CM045764">
    <property type="protein sequence ID" value="KAI8008085.1"/>
    <property type="molecule type" value="Genomic_DNA"/>
</dbReference>
<dbReference type="Proteomes" id="UP001060215">
    <property type="component" value="Chromosome 7"/>
</dbReference>
<sequence length="64" mass="7110">SCIAMTLAETLIGLDAFYRRETTRFAGSPLLLQVDLLEPVSHFLENLSLENLTVLDSHKASNFS</sequence>